<accession>A0ACC5Z5C4</accession>
<reference evidence="1" key="1">
    <citation type="submission" date="2020-02" db="EMBL/GenBank/DDBJ databases">
        <title>Genome sequencing of the panga catfish, Pangasius djambal.</title>
        <authorList>
            <person name="Wen M."/>
            <person name="Zahm M."/>
            <person name="Roques C."/>
            <person name="Cabau C."/>
            <person name="Klopp C."/>
            <person name="Donnadieu C."/>
            <person name="Jouanno E."/>
            <person name="Avarre J.-C."/>
            <person name="Campet M."/>
            <person name="Ha T."/>
            <person name="Dugue R."/>
            <person name="Lampietro C."/>
            <person name="Louis A."/>
            <person name="Herpin A."/>
            <person name="Echchiki A."/>
            <person name="Berthelot C."/>
            <person name="Parey E."/>
            <person name="Roest-Crollius H."/>
            <person name="Braasch I."/>
            <person name="Postlethwait J.H."/>
            <person name="Bobe J."/>
            <person name="Montfort J."/>
            <person name="Bouchez O."/>
            <person name="Begum T."/>
            <person name="Schartl M."/>
            <person name="Gustiano R."/>
            <person name="Guiguen Y."/>
        </authorList>
    </citation>
    <scope>NUCLEOTIDE SEQUENCE</scope>
    <source>
        <strain evidence="1">Pdj_M5554</strain>
    </source>
</reference>
<feature type="non-terminal residue" evidence="1">
    <location>
        <position position="1"/>
    </location>
</feature>
<evidence type="ECO:0000313" key="1">
    <source>
        <dbReference type="EMBL" id="MCJ8742880.1"/>
    </source>
</evidence>
<dbReference type="Proteomes" id="UP000830395">
    <property type="component" value="Chromosome 18"/>
</dbReference>
<name>A0ACC5Z5C4_9TELE</name>
<organism evidence="1 2">
    <name type="scientific">Pangasius djambal</name>
    <dbReference type="NCBI Taxonomy" id="1691987"/>
    <lineage>
        <taxon>Eukaryota</taxon>
        <taxon>Metazoa</taxon>
        <taxon>Chordata</taxon>
        <taxon>Craniata</taxon>
        <taxon>Vertebrata</taxon>
        <taxon>Euteleostomi</taxon>
        <taxon>Actinopterygii</taxon>
        <taxon>Neopterygii</taxon>
        <taxon>Teleostei</taxon>
        <taxon>Ostariophysi</taxon>
        <taxon>Siluriformes</taxon>
        <taxon>Pangasiidae</taxon>
        <taxon>Pangasius</taxon>
    </lineage>
</organism>
<gene>
    <name evidence="1" type="ORF">PDJAM_G00087370</name>
</gene>
<feature type="non-terminal residue" evidence="1">
    <location>
        <position position="144"/>
    </location>
</feature>
<dbReference type="EMBL" id="CM040992">
    <property type="protein sequence ID" value="MCJ8742880.1"/>
    <property type="molecule type" value="Genomic_DNA"/>
</dbReference>
<sequence length="144" mass="16429">ILKYHYGGVLEELLSVIQIFETIEWGIAVKWVKGRFKRKLKEYTLLKSEQQLRERFKLTEDKDVACLPPGSNTGDLNDVRPTSVCPQVPRLSLSPVENGPTSREGASFSKTKIVLVEIHHEPNLVPHKLSSVQNNEPAQRDERR</sequence>
<comment type="caution">
    <text evidence="1">The sequence shown here is derived from an EMBL/GenBank/DDBJ whole genome shotgun (WGS) entry which is preliminary data.</text>
</comment>
<proteinExistence type="predicted"/>
<protein>
    <submittedName>
        <fullName evidence="1">Uncharacterized protein</fullName>
    </submittedName>
</protein>
<keyword evidence="2" id="KW-1185">Reference proteome</keyword>
<evidence type="ECO:0000313" key="2">
    <source>
        <dbReference type="Proteomes" id="UP000830395"/>
    </source>
</evidence>